<keyword evidence="14" id="KW-1185">Reference proteome</keyword>
<dbReference type="EC" id="6.1.1.1" evidence="3"/>
<dbReference type="GO" id="GO:0006437">
    <property type="term" value="P:tyrosyl-tRNA aminoacylation"/>
    <property type="evidence" value="ECO:0007669"/>
    <property type="project" value="TreeGrafter"/>
</dbReference>
<evidence type="ECO:0000256" key="12">
    <source>
        <dbReference type="SAM" id="MobiDB-lite"/>
    </source>
</evidence>
<comment type="caution">
    <text evidence="13">The sequence shown here is derived from an EMBL/GenBank/DDBJ whole genome shotgun (WGS) entry which is preliminary data.</text>
</comment>
<keyword evidence="5 11" id="KW-0547">Nucleotide-binding</keyword>
<dbReference type="SUPFAM" id="SSF52374">
    <property type="entry name" value="Nucleotidylyl transferase"/>
    <property type="match status" value="1"/>
</dbReference>
<evidence type="ECO:0000256" key="3">
    <source>
        <dbReference type="ARBA" id="ARBA00013160"/>
    </source>
</evidence>
<dbReference type="EMBL" id="PGGS01000019">
    <property type="protein sequence ID" value="PNH11891.1"/>
    <property type="molecule type" value="Genomic_DNA"/>
</dbReference>
<keyword evidence="7 11" id="KW-0648">Protein biosynthesis</keyword>
<evidence type="ECO:0000256" key="10">
    <source>
        <dbReference type="ARBA" id="ARBA00048248"/>
    </source>
</evidence>
<evidence type="ECO:0000256" key="5">
    <source>
        <dbReference type="ARBA" id="ARBA00022741"/>
    </source>
</evidence>
<comment type="function">
    <text evidence="1">Catalyzes the attachment of tyrosine to tRNA(Tyr) in a two-step reaction: tyrosine is first activated by ATP to form Tyr-AMP and then transferred to the acceptor end of tRNA(Tyr).</text>
</comment>
<dbReference type="OrthoDB" id="197206at2759"/>
<sequence length="160" mass="17037">MSDAAPAAAAPSPPPAAEASVEQLSLAPGAVAEPTPEPAHPTGLTLDERFALARSVAEECINDDELRALLKNKPLPVAYDGFEPSGRMHIAQGVMKAINVNKLTKAGCTFKFWVADWFAQLNNKMGGDLKKIQTVGKYMVEVWKAVGMDLSKVGAPCVYV</sequence>
<dbReference type="GO" id="GO:0005524">
    <property type="term" value="F:ATP binding"/>
    <property type="evidence" value="ECO:0007669"/>
    <property type="project" value="UniProtKB-KW"/>
</dbReference>
<comment type="catalytic activity">
    <reaction evidence="10">
        <text>tRNA(Tyr) + L-tyrosine + ATP = L-tyrosyl-tRNA(Tyr) + AMP + diphosphate + H(+)</text>
        <dbReference type="Rhea" id="RHEA:10220"/>
        <dbReference type="Rhea" id="RHEA-COMP:9706"/>
        <dbReference type="Rhea" id="RHEA-COMP:9707"/>
        <dbReference type="ChEBI" id="CHEBI:15378"/>
        <dbReference type="ChEBI" id="CHEBI:30616"/>
        <dbReference type="ChEBI" id="CHEBI:33019"/>
        <dbReference type="ChEBI" id="CHEBI:58315"/>
        <dbReference type="ChEBI" id="CHEBI:78442"/>
        <dbReference type="ChEBI" id="CHEBI:78536"/>
        <dbReference type="ChEBI" id="CHEBI:456215"/>
        <dbReference type="EC" id="6.1.1.1"/>
    </reaction>
</comment>
<proteinExistence type="inferred from homology"/>
<keyword evidence="4 11" id="KW-0436">Ligase</keyword>
<feature type="region of interest" description="Disordered" evidence="12">
    <location>
        <begin position="1"/>
        <end position="22"/>
    </location>
</feature>
<dbReference type="InterPro" id="IPR002305">
    <property type="entry name" value="aa-tRNA-synth_Ic"/>
</dbReference>
<evidence type="ECO:0000313" key="13">
    <source>
        <dbReference type="EMBL" id="PNH11891.1"/>
    </source>
</evidence>
<dbReference type="PANTHER" id="PTHR46264:SF4">
    <property type="entry name" value="TYROSINE--TRNA LIGASE, CYTOPLASMIC"/>
    <property type="match status" value="1"/>
</dbReference>
<reference evidence="13 14" key="1">
    <citation type="journal article" date="2017" name="Mol. Biol. Evol.">
        <title>The 4-celled Tetrabaena socialis nuclear genome reveals the essential components for genetic control of cell number at the origin of multicellularity in the volvocine lineage.</title>
        <authorList>
            <person name="Featherston J."/>
            <person name="Arakaki Y."/>
            <person name="Hanschen E.R."/>
            <person name="Ferris P.J."/>
            <person name="Michod R.E."/>
            <person name="Olson B.J.S.C."/>
            <person name="Nozaki H."/>
            <person name="Durand P.M."/>
        </authorList>
    </citation>
    <scope>NUCLEOTIDE SEQUENCE [LARGE SCALE GENOMIC DNA]</scope>
    <source>
        <strain evidence="13 14">NIES-571</strain>
    </source>
</reference>
<feature type="compositionally biased region" description="Low complexity" evidence="12">
    <location>
        <begin position="1"/>
        <end position="10"/>
    </location>
</feature>
<keyword evidence="8 11" id="KW-0030">Aminoacyl-tRNA synthetase</keyword>
<dbReference type="GO" id="GO:0005737">
    <property type="term" value="C:cytoplasm"/>
    <property type="evidence" value="ECO:0007669"/>
    <property type="project" value="TreeGrafter"/>
</dbReference>
<dbReference type="InterPro" id="IPR014729">
    <property type="entry name" value="Rossmann-like_a/b/a_fold"/>
</dbReference>
<evidence type="ECO:0000256" key="6">
    <source>
        <dbReference type="ARBA" id="ARBA00022840"/>
    </source>
</evidence>
<name>A0A2J8AHB7_9CHLO</name>
<protein>
    <recommendedName>
        <fullName evidence="3">tyrosine--tRNA ligase</fullName>
        <ecNumber evidence="3">6.1.1.1</ecNumber>
    </recommendedName>
    <alternativeName>
        <fullName evidence="9">Tyrosyl-tRNA synthetase</fullName>
    </alternativeName>
</protein>
<dbReference type="Pfam" id="PF00579">
    <property type="entry name" value="tRNA-synt_1b"/>
    <property type="match status" value="1"/>
</dbReference>
<evidence type="ECO:0000256" key="9">
    <source>
        <dbReference type="ARBA" id="ARBA00033323"/>
    </source>
</evidence>
<evidence type="ECO:0000256" key="8">
    <source>
        <dbReference type="ARBA" id="ARBA00023146"/>
    </source>
</evidence>
<evidence type="ECO:0000256" key="1">
    <source>
        <dbReference type="ARBA" id="ARBA00002025"/>
    </source>
</evidence>
<organism evidence="13 14">
    <name type="scientific">Tetrabaena socialis</name>
    <dbReference type="NCBI Taxonomy" id="47790"/>
    <lineage>
        <taxon>Eukaryota</taxon>
        <taxon>Viridiplantae</taxon>
        <taxon>Chlorophyta</taxon>
        <taxon>core chlorophytes</taxon>
        <taxon>Chlorophyceae</taxon>
        <taxon>CS clade</taxon>
        <taxon>Chlamydomonadales</taxon>
        <taxon>Tetrabaenaceae</taxon>
        <taxon>Tetrabaena</taxon>
    </lineage>
</organism>
<evidence type="ECO:0000256" key="11">
    <source>
        <dbReference type="RuleBase" id="RU363036"/>
    </source>
</evidence>
<dbReference type="PANTHER" id="PTHR46264">
    <property type="entry name" value="TYROSINE-TRNA LIGASE"/>
    <property type="match status" value="1"/>
</dbReference>
<evidence type="ECO:0000256" key="7">
    <source>
        <dbReference type="ARBA" id="ARBA00022917"/>
    </source>
</evidence>
<dbReference type="FunFam" id="3.40.50.620:FF:000085">
    <property type="entry name" value="Tyrosine--tRNA ligase 1 cytoplasmic"/>
    <property type="match status" value="1"/>
</dbReference>
<keyword evidence="6 11" id="KW-0067">ATP-binding</keyword>
<dbReference type="Proteomes" id="UP000236333">
    <property type="component" value="Unassembled WGS sequence"/>
</dbReference>
<dbReference type="Gene3D" id="3.40.50.620">
    <property type="entry name" value="HUPs"/>
    <property type="match status" value="1"/>
</dbReference>
<dbReference type="GO" id="GO:0004831">
    <property type="term" value="F:tyrosine-tRNA ligase activity"/>
    <property type="evidence" value="ECO:0007669"/>
    <property type="project" value="UniProtKB-EC"/>
</dbReference>
<comment type="similarity">
    <text evidence="2 11">Belongs to the class-I aminoacyl-tRNA synthetase family.</text>
</comment>
<accession>A0A2J8AHB7</accession>
<evidence type="ECO:0000313" key="14">
    <source>
        <dbReference type="Proteomes" id="UP000236333"/>
    </source>
</evidence>
<dbReference type="AlphaFoldDB" id="A0A2J8AHB7"/>
<evidence type="ECO:0000256" key="2">
    <source>
        <dbReference type="ARBA" id="ARBA00005594"/>
    </source>
</evidence>
<dbReference type="InterPro" id="IPR050489">
    <property type="entry name" value="Tyr-tRNA_synthase"/>
</dbReference>
<gene>
    <name evidence="13" type="ORF">TSOC_001216</name>
</gene>
<evidence type="ECO:0000256" key="4">
    <source>
        <dbReference type="ARBA" id="ARBA00022598"/>
    </source>
</evidence>